<proteinExistence type="predicted"/>
<reference evidence="3" key="2">
    <citation type="journal article" date="2020" name="Data Brief">
        <title>Transcriptome dataset of Babesia bovis life stages within vertebrate and invertebrate hosts.</title>
        <authorList>
            <person name="Ueti M.W."/>
            <person name="Johnson W.C."/>
            <person name="Kappmeyer L.S."/>
            <person name="Herndon D.R."/>
            <person name="Mousel M.R."/>
            <person name="Reif K.E."/>
            <person name="Taus N.S."/>
            <person name="Ifeonu O.O."/>
            <person name="Silva J.C."/>
            <person name="Suarez C.E."/>
            <person name="Brayton K.A."/>
        </authorList>
    </citation>
    <scope>NUCLEOTIDE SEQUENCE [LARGE SCALE GENOMIC DNA]</scope>
</reference>
<dbReference type="KEGG" id="bbo:BBOV_II000700"/>
<reference evidence="3" key="3">
    <citation type="journal article" date="2021" name="Int. J. Parasitol.">
        <title>Comparative analysis of gene expression between Babesia bovis blood stages and kinetes allowed by improved genome annotation.</title>
        <authorList>
            <person name="Ueti M.W."/>
            <person name="Johnson W.C."/>
            <person name="Kappmeyer L.S."/>
            <person name="Herndon D.R."/>
            <person name="Mousel M.R."/>
            <person name="Reif K.E."/>
            <person name="Taus N.S."/>
            <person name="Ifeonu O.O."/>
            <person name="Silva J.C."/>
            <person name="Suarez C.E."/>
            <person name="Brayton K.A."/>
        </authorList>
    </citation>
    <scope>NUCLEOTIDE SEQUENCE [LARGE SCALE GENOMIC DNA]</scope>
</reference>
<comment type="caution">
    <text evidence="2">The sequence shown here is derived from an EMBL/GenBank/DDBJ whole genome shotgun (WGS) entry which is preliminary data.</text>
</comment>
<accession>A7ASW9</accession>
<dbReference type="Proteomes" id="UP000002173">
    <property type="component" value="Unassembled WGS sequence"/>
</dbReference>
<organism evidence="2 3">
    <name type="scientific">Babesia bovis</name>
    <dbReference type="NCBI Taxonomy" id="5865"/>
    <lineage>
        <taxon>Eukaryota</taxon>
        <taxon>Sar</taxon>
        <taxon>Alveolata</taxon>
        <taxon>Apicomplexa</taxon>
        <taxon>Aconoidasida</taxon>
        <taxon>Piroplasmida</taxon>
        <taxon>Babesiidae</taxon>
        <taxon>Babesia</taxon>
    </lineage>
</organism>
<dbReference type="AlphaFoldDB" id="A7ASW9"/>
<evidence type="ECO:0000313" key="2">
    <source>
        <dbReference type="EMBL" id="EDO06030.1"/>
    </source>
</evidence>
<reference evidence="2 3" key="1">
    <citation type="journal article" date="2007" name="PLoS Pathog.">
        <title>Genome sequence of Babesia bovis and comparative analysis of apicomplexan hemoprotozoa.</title>
        <authorList>
            <person name="Brayton K.A."/>
            <person name="Lau A.O.T."/>
            <person name="Herndon D.R."/>
            <person name="Hannick L."/>
            <person name="Kappmeyer L.S."/>
            <person name="Berens S.J."/>
            <person name="Bidwell S.L."/>
            <person name="Brown W.C."/>
            <person name="Crabtree J."/>
            <person name="Fadrosh D."/>
            <person name="Feldblum T."/>
            <person name="Forberger H.A."/>
            <person name="Haas B.J."/>
            <person name="Howell J.M."/>
            <person name="Khouri H."/>
            <person name="Koo H."/>
            <person name="Mann D.J."/>
            <person name="Norimine J."/>
            <person name="Paulsen I.T."/>
            <person name="Radune D."/>
            <person name="Ren Q."/>
            <person name="Smith R.K. Jr."/>
            <person name="Suarez C.E."/>
            <person name="White O."/>
            <person name="Wortman J.R."/>
            <person name="Knowles D.P. Jr."/>
            <person name="McElwain T.F."/>
            <person name="Nene V.M."/>
        </authorList>
    </citation>
    <scope>NUCLEOTIDE SEQUENCE [LARGE SCALE GENOMIC DNA]</scope>
    <source>
        <strain evidence="2">T2Bo</strain>
    </source>
</reference>
<dbReference type="Pfam" id="PF23528">
    <property type="entry name" value="Microp_apicomplexa_15"/>
    <property type="match status" value="1"/>
</dbReference>
<evidence type="ECO:0000259" key="1">
    <source>
        <dbReference type="Pfam" id="PF23528"/>
    </source>
</evidence>
<feature type="domain" description="Microprotein" evidence="1">
    <location>
        <begin position="1"/>
        <end position="60"/>
    </location>
</feature>
<gene>
    <name evidence="2" type="ORF">BBOV_II000700</name>
</gene>
<keyword evidence="3" id="KW-1185">Reference proteome</keyword>
<dbReference type="RefSeq" id="XP_001609598.1">
    <property type="nucleotide sequence ID" value="XM_001609548.1"/>
</dbReference>
<name>A7ASW9_BABBO</name>
<protein>
    <recommendedName>
        <fullName evidence="1">Microprotein domain-containing protein</fullName>
    </recommendedName>
</protein>
<sequence>MKYSSPEEVPADLMKKVVKIQSDKQYSEFLETLPSDLADEAKKYQSFADIPEDFFEKIKSCPKVREAGY</sequence>
<dbReference type="InParanoid" id="A7ASW9"/>
<dbReference type="VEuPathDB" id="PiroplasmaDB:BBOV_II000700"/>
<dbReference type="InterPro" id="IPR056354">
    <property type="entry name" value="Microp_dom_apicomplexa_5"/>
</dbReference>
<evidence type="ECO:0000313" key="3">
    <source>
        <dbReference type="Proteomes" id="UP000002173"/>
    </source>
</evidence>
<dbReference type="EMBL" id="AAXT01000003">
    <property type="protein sequence ID" value="EDO06030.1"/>
    <property type="molecule type" value="Genomic_DNA"/>
</dbReference>
<dbReference type="GeneID" id="5477822"/>